<dbReference type="AlphaFoldDB" id="A0AAD2GBV3"/>
<reference evidence="4" key="1">
    <citation type="submission" date="2023-08" db="EMBL/GenBank/DDBJ databases">
        <authorList>
            <person name="Audoor S."/>
            <person name="Bilcke G."/>
        </authorList>
    </citation>
    <scope>NUCLEOTIDE SEQUENCE</scope>
</reference>
<gene>
    <name evidence="4" type="ORF">CYCCA115_LOCUS23029</name>
</gene>
<dbReference type="GO" id="GO:0004518">
    <property type="term" value="F:nuclease activity"/>
    <property type="evidence" value="ECO:0007669"/>
    <property type="project" value="UniProtKB-KW"/>
</dbReference>
<evidence type="ECO:0000256" key="1">
    <source>
        <dbReference type="ARBA" id="ARBA00022722"/>
    </source>
</evidence>
<feature type="chain" id="PRO_5041969802" description="Subtilisin" evidence="3">
    <location>
        <begin position="21"/>
        <end position="519"/>
    </location>
</feature>
<dbReference type="InterPro" id="IPR044925">
    <property type="entry name" value="His-Me_finger_sf"/>
</dbReference>
<evidence type="ECO:0000313" key="5">
    <source>
        <dbReference type="Proteomes" id="UP001295423"/>
    </source>
</evidence>
<dbReference type="PANTHER" id="PTHR33607:SF2">
    <property type="entry name" value="ENDONUCLEASE-1"/>
    <property type="match status" value="1"/>
</dbReference>
<evidence type="ECO:0008006" key="6">
    <source>
        <dbReference type="Google" id="ProtNLM"/>
    </source>
</evidence>
<protein>
    <recommendedName>
        <fullName evidence="6">Subtilisin</fullName>
    </recommendedName>
</protein>
<dbReference type="EMBL" id="CAKOGP040002358">
    <property type="protein sequence ID" value="CAJ1967984.1"/>
    <property type="molecule type" value="Genomic_DNA"/>
</dbReference>
<evidence type="ECO:0000256" key="3">
    <source>
        <dbReference type="SAM" id="SignalP"/>
    </source>
</evidence>
<feature type="signal peptide" evidence="3">
    <location>
        <begin position="1"/>
        <end position="20"/>
    </location>
</feature>
<comment type="caution">
    <text evidence="4">The sequence shown here is derived from an EMBL/GenBank/DDBJ whole genome shotgun (WGS) entry which is preliminary data.</text>
</comment>
<organism evidence="4 5">
    <name type="scientific">Cylindrotheca closterium</name>
    <dbReference type="NCBI Taxonomy" id="2856"/>
    <lineage>
        <taxon>Eukaryota</taxon>
        <taxon>Sar</taxon>
        <taxon>Stramenopiles</taxon>
        <taxon>Ochrophyta</taxon>
        <taxon>Bacillariophyta</taxon>
        <taxon>Bacillariophyceae</taxon>
        <taxon>Bacillariophycidae</taxon>
        <taxon>Bacillariales</taxon>
        <taxon>Bacillariaceae</taxon>
        <taxon>Cylindrotheca</taxon>
    </lineage>
</organism>
<proteinExistence type="predicted"/>
<keyword evidence="5" id="KW-1185">Reference proteome</keyword>
<dbReference type="Pfam" id="PF04231">
    <property type="entry name" value="Endonuclease_1"/>
    <property type="match status" value="1"/>
</dbReference>
<dbReference type="PANTHER" id="PTHR33607">
    <property type="entry name" value="ENDONUCLEASE-1"/>
    <property type="match status" value="1"/>
</dbReference>
<dbReference type="GO" id="GO:0016787">
    <property type="term" value="F:hydrolase activity"/>
    <property type="evidence" value="ECO:0007669"/>
    <property type="project" value="UniProtKB-KW"/>
</dbReference>
<keyword evidence="1" id="KW-0540">Nuclease</keyword>
<accession>A0AAD2GBV3</accession>
<evidence type="ECO:0000313" key="4">
    <source>
        <dbReference type="EMBL" id="CAJ1967984.1"/>
    </source>
</evidence>
<sequence length="519" mass="56742">MMTNSWSILLPSFLFTTAYAAIYNDCGSGDYYSSFPTDVTSWSQEEARSNVAALSKSKHRNVVPNIVVPLGENDIFEALMALDNGSMYGMANSTVRLLFSIDEFVPAIPFSGTGWQKEWIWPRRRAICENSLDCVGKDLSDLHNVRPTSQLSKLVRDSKYFASCDLLNHGGGCMSPAEDGSNTTCSCNRAYQPPESQRGEIARILMYMDVRYDGTEEDSEDLRLADCPFNAPYDFAYLSQMIKWHNQYPPSEQEKMRNELVCTDYQGNRNPFVDYPALVSVIFGEPLPDPAAGRENYEVCDELTTSSPTFAPNECDMIAPGDIVFFMVNSDGGPDEVAFWNYEEIPGELELFLTDRPWDGSSFIGGANNEEGTIKLVVPSEGIDGETIIGFGAGKLGGSWAPEEGTFSLAPNGEQIFLYCMGALGGPVPLASIAYGPTASQNTVADRLKDRGAVIIEGPFPNWIYNGPTDTLEKLQLQEASKDPANWNGGEGRATLTSSANSVGLTFAFLGLFAGAVLI</sequence>
<dbReference type="SUPFAM" id="SSF54060">
    <property type="entry name" value="His-Me finger endonucleases"/>
    <property type="match status" value="1"/>
</dbReference>
<name>A0AAD2GBV3_9STRA</name>
<keyword evidence="2" id="KW-0378">Hydrolase</keyword>
<keyword evidence="3" id="KW-0732">Signal</keyword>
<dbReference type="InterPro" id="IPR007346">
    <property type="entry name" value="Endonuclease-I"/>
</dbReference>
<dbReference type="Proteomes" id="UP001295423">
    <property type="component" value="Unassembled WGS sequence"/>
</dbReference>
<evidence type="ECO:0000256" key="2">
    <source>
        <dbReference type="ARBA" id="ARBA00022801"/>
    </source>
</evidence>